<proteinExistence type="inferred from homology"/>
<feature type="transmembrane region" description="Helical" evidence="1">
    <location>
        <begin position="6"/>
        <end position="26"/>
    </location>
</feature>
<dbReference type="Proteomes" id="UP000243515">
    <property type="component" value="Unassembled WGS sequence"/>
</dbReference>
<dbReference type="GO" id="GO:0016020">
    <property type="term" value="C:membrane"/>
    <property type="evidence" value="ECO:0007669"/>
    <property type="project" value="UniProtKB-SubCell"/>
</dbReference>
<dbReference type="OrthoDB" id="434647at2759"/>
<feature type="transmembrane region" description="Helical" evidence="1">
    <location>
        <begin position="38"/>
        <end position="63"/>
    </location>
</feature>
<keyword evidence="1" id="KW-0472">Membrane</keyword>
<organism evidence="3 4">
    <name type="scientific">Elaphomyces granulatus</name>
    <dbReference type="NCBI Taxonomy" id="519963"/>
    <lineage>
        <taxon>Eukaryota</taxon>
        <taxon>Fungi</taxon>
        <taxon>Dikarya</taxon>
        <taxon>Ascomycota</taxon>
        <taxon>Pezizomycotina</taxon>
        <taxon>Eurotiomycetes</taxon>
        <taxon>Eurotiomycetidae</taxon>
        <taxon>Eurotiales</taxon>
        <taxon>Elaphomycetaceae</taxon>
        <taxon>Elaphomyces</taxon>
    </lineage>
</organism>
<dbReference type="InterPro" id="IPR004345">
    <property type="entry name" value="TB2_DP1_HVA22"/>
</dbReference>
<dbReference type="PANTHER" id="PTHR12300:SF177">
    <property type="entry name" value="PROTEIN YOP1"/>
    <property type="match status" value="1"/>
</dbReference>
<comment type="caution">
    <text evidence="1">Lacks conserved residue(s) required for the propagation of feature annotation.</text>
</comment>
<gene>
    <name evidence="3" type="ORF">Egran_03265</name>
</gene>
<keyword evidence="1" id="KW-1133">Transmembrane helix</keyword>
<comment type="subcellular location">
    <subcellularLocation>
        <location evidence="1">Membrane</location>
        <topology evidence="1">Multi-pass membrane protein</topology>
    </subcellularLocation>
</comment>
<feature type="region of interest" description="Disordered" evidence="2">
    <location>
        <begin position="247"/>
        <end position="331"/>
    </location>
</feature>
<protein>
    <recommendedName>
        <fullName evidence="1">Protein YOP1</fullName>
    </recommendedName>
</protein>
<accession>A0A232LXX4</accession>
<keyword evidence="4" id="KW-1185">Reference proteome</keyword>
<feature type="compositionally biased region" description="Acidic residues" evidence="2">
    <location>
        <begin position="250"/>
        <end position="260"/>
    </location>
</feature>
<dbReference type="Pfam" id="PF03134">
    <property type="entry name" value="TB2_DP1_HVA22"/>
    <property type="match status" value="1"/>
</dbReference>
<name>A0A232LXX4_9EURO</name>
<feature type="compositionally biased region" description="Basic and acidic residues" evidence="2">
    <location>
        <begin position="269"/>
        <end position="288"/>
    </location>
</feature>
<comment type="caution">
    <text evidence="3">The sequence shown here is derived from an EMBL/GenBank/DDBJ whole genome shotgun (WGS) entry which is preliminary data.</text>
</comment>
<keyword evidence="1" id="KW-0812">Transmembrane</keyword>
<feature type="compositionally biased region" description="Gly residues" evidence="2">
    <location>
        <begin position="304"/>
        <end position="315"/>
    </location>
</feature>
<evidence type="ECO:0000313" key="3">
    <source>
        <dbReference type="EMBL" id="OXV08972.1"/>
    </source>
</evidence>
<evidence type="ECO:0000256" key="1">
    <source>
        <dbReference type="RuleBase" id="RU362006"/>
    </source>
</evidence>
<feature type="compositionally biased region" description="Low complexity" evidence="2">
    <location>
        <begin position="289"/>
        <end position="299"/>
    </location>
</feature>
<reference evidence="3 4" key="1">
    <citation type="journal article" date="2015" name="Environ. Microbiol.">
        <title>Metagenome sequence of Elaphomyces granulatus from sporocarp tissue reveals Ascomycota ectomycorrhizal fingerprints of genome expansion and a Proteobacteria-rich microbiome.</title>
        <authorList>
            <person name="Quandt C.A."/>
            <person name="Kohler A."/>
            <person name="Hesse C.N."/>
            <person name="Sharpton T.J."/>
            <person name="Martin F."/>
            <person name="Spatafora J.W."/>
        </authorList>
    </citation>
    <scope>NUCLEOTIDE SEQUENCE [LARGE SCALE GENOMIC DNA]</scope>
    <source>
        <strain evidence="3 4">OSC145934</strain>
    </source>
</reference>
<sequence>MFGIFADLLSSVISVLLPIFASYKALRSSNPAELAPWLMYWVVLSGILLVESWTLFIIGWFPFYSWLRLYFLAYLVLPQTQGARFLYLHYVDPLLHDHEQNIENLIVHTHEQAKTLGLQYLYQAIDLIREKILGLPPLQQAAAAPPPPSGPAAYAQNFLARFNLPVTPSSNLSSPALDALSRLTSAVTSATYTGKSREVQADEISASGMLNHEGIAALSPSERARIFSSYRQRLEVLSSVIAREERKLDVDEDEDTENEDLAYGSGLEGLRKNVSEHSFDRIEHDDARSASGLRARSSPTPTPGSGGGWAGGWFSGGNPKHSSSSGADFAARSVDEIARASGSDR</sequence>
<dbReference type="EMBL" id="NPHW01003782">
    <property type="protein sequence ID" value="OXV08972.1"/>
    <property type="molecule type" value="Genomic_DNA"/>
</dbReference>
<comment type="similarity">
    <text evidence="1">Belongs to the DP1 family.</text>
</comment>
<dbReference type="AlphaFoldDB" id="A0A232LXX4"/>
<dbReference type="PANTHER" id="PTHR12300">
    <property type="entry name" value="HVA22-LIKE PROTEINS"/>
    <property type="match status" value="1"/>
</dbReference>
<evidence type="ECO:0000256" key="2">
    <source>
        <dbReference type="SAM" id="MobiDB-lite"/>
    </source>
</evidence>
<evidence type="ECO:0000313" key="4">
    <source>
        <dbReference type="Proteomes" id="UP000243515"/>
    </source>
</evidence>